<dbReference type="EMBL" id="LSYS01004144">
    <property type="protein sequence ID" value="OPJ80953.1"/>
    <property type="molecule type" value="Genomic_DNA"/>
</dbReference>
<evidence type="ECO:0000313" key="1">
    <source>
        <dbReference type="EMBL" id="OPJ80953.1"/>
    </source>
</evidence>
<reference evidence="1 2" key="1">
    <citation type="submission" date="2016-02" db="EMBL/GenBank/DDBJ databases">
        <title>Band-tailed pigeon sequencing and assembly.</title>
        <authorList>
            <person name="Soares A.E."/>
            <person name="Novak B.J."/>
            <person name="Rice E.S."/>
            <person name="O'Connell B."/>
            <person name="Chang D."/>
            <person name="Weber S."/>
            <person name="Shapiro B."/>
        </authorList>
    </citation>
    <scope>NUCLEOTIDE SEQUENCE [LARGE SCALE GENOMIC DNA]</scope>
    <source>
        <strain evidence="1">BTP2013</strain>
        <tissue evidence="1">Blood</tissue>
    </source>
</reference>
<dbReference type="AlphaFoldDB" id="A0A1V4K9A3"/>
<name>A0A1V4K9A3_PATFA</name>
<dbReference type="Proteomes" id="UP000190648">
    <property type="component" value="Unassembled WGS sequence"/>
</dbReference>
<keyword evidence="2" id="KW-1185">Reference proteome</keyword>
<accession>A0A1V4K9A3</accession>
<protein>
    <submittedName>
        <fullName evidence="1">Uncharacterized protein</fullName>
    </submittedName>
</protein>
<gene>
    <name evidence="1" type="ORF">AV530_004334</name>
</gene>
<proteinExistence type="predicted"/>
<comment type="caution">
    <text evidence="1">The sequence shown here is derived from an EMBL/GenBank/DDBJ whole genome shotgun (WGS) entry which is preliminary data.</text>
</comment>
<sequence length="135" mass="14860">MQAVNLCLLTSSAAERHAGRSRLLAVTQNLPYLPNLHVRGRKKNHQNVETSDKMVDLNLKDFPGSQESTQADLSVGCQSPVDPARETRSSGYYFAHDAVRSALANDQSVMNSRFAGKFLLNFSTDNYTASKGINK</sequence>
<evidence type="ECO:0000313" key="2">
    <source>
        <dbReference type="Proteomes" id="UP000190648"/>
    </source>
</evidence>
<organism evidence="1 2">
    <name type="scientific">Patagioenas fasciata monilis</name>
    <dbReference type="NCBI Taxonomy" id="372326"/>
    <lineage>
        <taxon>Eukaryota</taxon>
        <taxon>Metazoa</taxon>
        <taxon>Chordata</taxon>
        <taxon>Craniata</taxon>
        <taxon>Vertebrata</taxon>
        <taxon>Euteleostomi</taxon>
        <taxon>Archelosauria</taxon>
        <taxon>Archosauria</taxon>
        <taxon>Dinosauria</taxon>
        <taxon>Saurischia</taxon>
        <taxon>Theropoda</taxon>
        <taxon>Coelurosauria</taxon>
        <taxon>Aves</taxon>
        <taxon>Neognathae</taxon>
        <taxon>Neoaves</taxon>
        <taxon>Columbimorphae</taxon>
        <taxon>Columbiformes</taxon>
        <taxon>Columbidae</taxon>
        <taxon>Patagioenas</taxon>
    </lineage>
</organism>